<dbReference type="OrthoDB" id="9794898at2"/>
<dbReference type="CDD" id="cd07716">
    <property type="entry name" value="RNaseZ_short-form-like_MBL-fold"/>
    <property type="match status" value="1"/>
</dbReference>
<reference evidence="3 5" key="1">
    <citation type="submission" date="2015-01" db="EMBL/GenBank/DDBJ databases">
        <title>Genome sequences of high lactate-tolerant strain Salinicoccus roseus W12 with industrial interest.</title>
        <authorList>
            <person name="Wang H."/>
            <person name="Yu B."/>
        </authorList>
    </citation>
    <scope>NUCLEOTIDE SEQUENCE [LARGE SCALE GENOMIC DNA]</scope>
    <source>
        <strain evidence="3 5">W12</strain>
    </source>
</reference>
<evidence type="ECO:0000313" key="6">
    <source>
        <dbReference type="Proteomes" id="UP000527860"/>
    </source>
</evidence>
<organism evidence="3 5">
    <name type="scientific">Salinicoccus roseus</name>
    <dbReference type="NCBI Taxonomy" id="45670"/>
    <lineage>
        <taxon>Bacteria</taxon>
        <taxon>Bacillati</taxon>
        <taxon>Bacillota</taxon>
        <taxon>Bacilli</taxon>
        <taxon>Bacillales</taxon>
        <taxon>Staphylococcaceae</taxon>
        <taxon>Salinicoccus</taxon>
    </lineage>
</organism>
<sequence length="244" mass="27027">MKVTIVGMWNSFPNGTEPTSGYLLEKDGVRILLDAGSGIAGGIQKYIGIHDLDYIILSHYHHDHAGDAEAFMLARRVARQLKRVDRNLKIYGPESGAAAKTIRRMKYTTFLPVKGHKAYTIGPFRVEFHRNEHSVETYAIKVTDDNGAVFVHTSDTCYRGSLVRFSFGADLLLVDSKLYEGFDGKVEGHMNAEEAGRLASKADVQQAVLTNLPHHGEREVLLDSAKQHPVGKVMLAEAGMTFEI</sequence>
<dbReference type="GeneID" id="77844337"/>
<dbReference type="EMBL" id="JXII01000002">
    <property type="protein sequence ID" value="KIH71496.1"/>
    <property type="molecule type" value="Genomic_DNA"/>
</dbReference>
<evidence type="ECO:0000313" key="5">
    <source>
        <dbReference type="Proteomes" id="UP000031546"/>
    </source>
</evidence>
<dbReference type="AlphaFoldDB" id="A0A0C2HPQ4"/>
<feature type="domain" description="Metallo-beta-lactamase" evidence="2">
    <location>
        <begin position="18"/>
        <end position="208"/>
    </location>
</feature>
<evidence type="ECO:0000259" key="2">
    <source>
        <dbReference type="SMART" id="SM00849"/>
    </source>
</evidence>
<dbReference type="SMART" id="SM00849">
    <property type="entry name" value="Lactamase_B"/>
    <property type="match status" value="1"/>
</dbReference>
<dbReference type="RefSeq" id="WP_040104960.1">
    <property type="nucleotide sequence ID" value="NZ_JABEVU030000001.1"/>
</dbReference>
<protein>
    <submittedName>
        <fullName evidence="4">MBL fold metallo-hydrolase</fullName>
    </submittedName>
</protein>
<dbReference type="SUPFAM" id="SSF56281">
    <property type="entry name" value="Metallo-hydrolase/oxidoreductase"/>
    <property type="match status" value="1"/>
</dbReference>
<dbReference type="Gene3D" id="3.60.15.10">
    <property type="entry name" value="Ribonuclease Z/Hydroxyacylglutathione hydrolase-like"/>
    <property type="match status" value="1"/>
</dbReference>
<evidence type="ECO:0000256" key="1">
    <source>
        <dbReference type="ARBA" id="ARBA00022833"/>
    </source>
</evidence>
<dbReference type="Pfam" id="PF00753">
    <property type="entry name" value="Lactamase_B"/>
    <property type="match status" value="1"/>
</dbReference>
<gene>
    <name evidence="4" type="ORF">F7P68_0003440</name>
    <name evidence="3" type="ORF">SN16_02140</name>
</gene>
<evidence type="ECO:0000313" key="3">
    <source>
        <dbReference type="EMBL" id="KIH71496.1"/>
    </source>
</evidence>
<dbReference type="InterPro" id="IPR001279">
    <property type="entry name" value="Metallo-B-lactamas"/>
</dbReference>
<reference evidence="4" key="3">
    <citation type="submission" date="2022-12" db="EMBL/GenBank/DDBJ databases">
        <title>Genome analysis and biological profiling of marine Salinicoccus roseus MOSEL-ME25.</title>
        <authorList>
            <person name="Mirza F.T."/>
            <person name="Xie Y."/>
            <person name="Shinwari Z.K."/>
        </authorList>
    </citation>
    <scope>NUCLEOTIDE SEQUENCE</scope>
    <source>
        <strain evidence="4">MOSEL-ME25</strain>
    </source>
</reference>
<dbReference type="InterPro" id="IPR036866">
    <property type="entry name" value="RibonucZ/Hydroxyglut_hydro"/>
</dbReference>
<name>A0A0C2HPQ4_9STAP</name>
<dbReference type="GO" id="GO:0042781">
    <property type="term" value="F:3'-tRNA processing endoribonuclease activity"/>
    <property type="evidence" value="ECO:0007669"/>
    <property type="project" value="TreeGrafter"/>
</dbReference>
<proteinExistence type="predicted"/>
<dbReference type="STRING" id="45670.SN16_02140"/>
<accession>A0A0C2HPQ4</accession>
<reference evidence="4" key="2">
    <citation type="submission" date="2020-04" db="EMBL/GenBank/DDBJ databases">
        <authorList>
            <person name="Tanveer F."/>
            <person name="Xie Y."/>
            <person name="Shinwari Z.K."/>
        </authorList>
    </citation>
    <scope>NUCLEOTIDE SEQUENCE</scope>
    <source>
        <strain evidence="4">MOSEL-ME25</strain>
    </source>
</reference>
<dbReference type="Proteomes" id="UP000527860">
    <property type="component" value="Unassembled WGS sequence"/>
</dbReference>
<keyword evidence="1" id="KW-0862">Zinc</keyword>
<dbReference type="Proteomes" id="UP000031546">
    <property type="component" value="Unassembled WGS sequence"/>
</dbReference>
<dbReference type="PANTHER" id="PTHR46018:SF4">
    <property type="entry name" value="METALLO-HYDROLASE YHFI-RELATED"/>
    <property type="match status" value="1"/>
</dbReference>
<dbReference type="EMBL" id="JABEVU030000001">
    <property type="protein sequence ID" value="MDB0579572.1"/>
    <property type="molecule type" value="Genomic_DNA"/>
</dbReference>
<dbReference type="PANTHER" id="PTHR46018">
    <property type="entry name" value="ZINC PHOSPHODIESTERASE ELAC PROTEIN 1"/>
    <property type="match status" value="1"/>
</dbReference>
<evidence type="ECO:0000313" key="4">
    <source>
        <dbReference type="EMBL" id="MDB0579572.1"/>
    </source>
</evidence>
<keyword evidence="6" id="KW-1185">Reference proteome</keyword>
<comment type="caution">
    <text evidence="3">The sequence shown here is derived from an EMBL/GenBank/DDBJ whole genome shotgun (WGS) entry which is preliminary data.</text>
</comment>